<keyword evidence="6" id="KW-0472">Membrane</keyword>
<evidence type="ECO:0000256" key="8">
    <source>
        <dbReference type="SAM" id="MobiDB-lite"/>
    </source>
</evidence>
<dbReference type="Pfam" id="PF06148">
    <property type="entry name" value="COG2_N"/>
    <property type="match status" value="1"/>
</dbReference>
<dbReference type="Proteomes" id="UP000193685">
    <property type="component" value="Unassembled WGS sequence"/>
</dbReference>
<organism evidence="10 11">
    <name type="scientific">Protomyces lactucae-debilis</name>
    <dbReference type="NCBI Taxonomy" id="2754530"/>
    <lineage>
        <taxon>Eukaryota</taxon>
        <taxon>Fungi</taxon>
        <taxon>Dikarya</taxon>
        <taxon>Ascomycota</taxon>
        <taxon>Taphrinomycotina</taxon>
        <taxon>Taphrinomycetes</taxon>
        <taxon>Taphrinales</taxon>
        <taxon>Protomycetaceae</taxon>
        <taxon>Protomyces</taxon>
    </lineage>
</organism>
<reference evidence="10 11" key="1">
    <citation type="submission" date="2016-07" db="EMBL/GenBank/DDBJ databases">
        <title>Pervasive Adenine N6-methylation of Active Genes in Fungi.</title>
        <authorList>
            <consortium name="DOE Joint Genome Institute"/>
            <person name="Mondo S.J."/>
            <person name="Dannebaum R.O."/>
            <person name="Kuo R.C."/>
            <person name="Labutti K."/>
            <person name="Haridas S."/>
            <person name="Kuo A."/>
            <person name="Salamov A."/>
            <person name="Ahrendt S.R."/>
            <person name="Lipzen A."/>
            <person name="Sullivan W."/>
            <person name="Andreopoulos W.B."/>
            <person name="Clum A."/>
            <person name="Lindquist E."/>
            <person name="Daum C."/>
            <person name="Ramamoorthy G.K."/>
            <person name="Gryganskyi A."/>
            <person name="Culley D."/>
            <person name="Magnuson J.K."/>
            <person name="James T.Y."/>
            <person name="O'Malley M.A."/>
            <person name="Stajich J.E."/>
            <person name="Spatafora J.W."/>
            <person name="Visel A."/>
            <person name="Grigoriev I.V."/>
        </authorList>
    </citation>
    <scope>NUCLEOTIDE SEQUENCE [LARGE SCALE GENOMIC DNA]</scope>
    <source>
        <strain evidence="10 11">12-1054</strain>
    </source>
</reference>
<evidence type="ECO:0000256" key="5">
    <source>
        <dbReference type="ARBA" id="ARBA00023034"/>
    </source>
</evidence>
<evidence type="ECO:0000256" key="4">
    <source>
        <dbReference type="ARBA" id="ARBA00022927"/>
    </source>
</evidence>
<feature type="compositionally biased region" description="Basic and acidic residues" evidence="8">
    <location>
        <begin position="37"/>
        <end position="54"/>
    </location>
</feature>
<protein>
    <recommendedName>
        <fullName evidence="2">Conserved oligomeric Golgi complex subunit 2</fullName>
    </recommendedName>
    <alternativeName>
        <fullName evidence="7">Component of oligomeric Golgi complex 2</fullName>
    </alternativeName>
</protein>
<dbReference type="AlphaFoldDB" id="A0A1Y2F517"/>
<evidence type="ECO:0000256" key="3">
    <source>
        <dbReference type="ARBA" id="ARBA00022448"/>
    </source>
</evidence>
<name>A0A1Y2F517_PROLT</name>
<evidence type="ECO:0000259" key="9">
    <source>
        <dbReference type="Pfam" id="PF06148"/>
    </source>
</evidence>
<evidence type="ECO:0000313" key="11">
    <source>
        <dbReference type="Proteomes" id="UP000193685"/>
    </source>
</evidence>
<keyword evidence="11" id="KW-1185">Reference proteome</keyword>
<keyword evidence="3" id="KW-0813">Transport</keyword>
<comment type="caution">
    <text evidence="10">The sequence shown here is derived from an EMBL/GenBank/DDBJ whole genome shotgun (WGS) entry which is preliminary data.</text>
</comment>
<accession>A0A1Y2F517</accession>
<feature type="domain" description="Conserved oligomeric Golgi complex subunit 2 N-terminal" evidence="9">
    <location>
        <begin position="69"/>
        <end position="126"/>
    </location>
</feature>
<dbReference type="GO" id="GO:0000139">
    <property type="term" value="C:Golgi membrane"/>
    <property type="evidence" value="ECO:0007669"/>
    <property type="project" value="UniProtKB-SubCell"/>
</dbReference>
<gene>
    <name evidence="10" type="ORF">BCR37DRAFT_394361</name>
</gene>
<dbReference type="InterPro" id="IPR024602">
    <property type="entry name" value="COG_su2_N"/>
</dbReference>
<comment type="subcellular location">
    <subcellularLocation>
        <location evidence="1">Golgi apparatus membrane</location>
        <topology evidence="1">Peripheral membrane protein</topology>
    </subcellularLocation>
</comment>
<keyword evidence="4" id="KW-0653">Protein transport</keyword>
<proteinExistence type="predicted"/>
<dbReference type="GO" id="GO:0015031">
    <property type="term" value="P:protein transport"/>
    <property type="evidence" value="ECO:0007669"/>
    <property type="project" value="UniProtKB-KW"/>
</dbReference>
<evidence type="ECO:0000256" key="7">
    <source>
        <dbReference type="ARBA" id="ARBA00031344"/>
    </source>
</evidence>
<evidence type="ECO:0000313" key="10">
    <source>
        <dbReference type="EMBL" id="ORY79018.1"/>
    </source>
</evidence>
<dbReference type="STRING" id="56484.A0A1Y2F517"/>
<evidence type="ECO:0000256" key="6">
    <source>
        <dbReference type="ARBA" id="ARBA00023136"/>
    </source>
</evidence>
<feature type="region of interest" description="Disordered" evidence="8">
    <location>
        <begin position="19"/>
        <end position="54"/>
    </location>
</feature>
<dbReference type="EMBL" id="MCFI01000016">
    <property type="protein sequence ID" value="ORY79018.1"/>
    <property type="molecule type" value="Genomic_DNA"/>
</dbReference>
<keyword evidence="5" id="KW-0333">Golgi apparatus</keyword>
<dbReference type="RefSeq" id="XP_040723650.1">
    <property type="nucleotide sequence ID" value="XM_040871457.1"/>
</dbReference>
<evidence type="ECO:0000256" key="1">
    <source>
        <dbReference type="ARBA" id="ARBA00004395"/>
    </source>
</evidence>
<dbReference type="GeneID" id="63788056"/>
<sequence>MTRPVDGLLIETGGSAHTRFDSYFPPEQGYSNTAGHDATRSTRQSNDEEDHHDLDFASLPFPAPLHSLRRDFRAQDFDADTFLCQHQKHGQLDDLLAELRALARQLDGELTAGVQRDYASFIQLGQTDASKLVVLQQGASAIRQQAQVLADEAMKEAEEADDVLRQRAVIREMKAAARQQLWFLRGVDELASIMEDGRLDEEGLQLAVDLAARLRHREPRTTVPAATTAAFEALRQRLVARLREATQQGSDADKLRHAQFIRRLYA</sequence>
<evidence type="ECO:0000256" key="2">
    <source>
        <dbReference type="ARBA" id="ARBA00020977"/>
    </source>
</evidence>